<gene>
    <name evidence="7" type="primary">fes</name>
    <name evidence="7" type="ORF">NCTC10643_01459</name>
</gene>
<feature type="signal peptide" evidence="5">
    <location>
        <begin position="1"/>
        <end position="19"/>
    </location>
</feature>
<dbReference type="PANTHER" id="PTHR48098">
    <property type="entry name" value="ENTEROCHELIN ESTERASE-RELATED"/>
    <property type="match status" value="1"/>
</dbReference>
<dbReference type="GO" id="GO:0006826">
    <property type="term" value="P:iron ion transport"/>
    <property type="evidence" value="ECO:0007669"/>
    <property type="project" value="InterPro"/>
</dbReference>
<dbReference type="InterPro" id="IPR021764">
    <property type="entry name" value="Enterochelin_esterase_N"/>
</dbReference>
<evidence type="ECO:0000256" key="3">
    <source>
        <dbReference type="ARBA" id="ARBA00022801"/>
    </source>
</evidence>
<name>A0A3S5BC80_MANHA</name>
<dbReference type="Gene3D" id="3.40.50.1820">
    <property type="entry name" value="alpha/beta hydrolase"/>
    <property type="match status" value="1"/>
</dbReference>
<dbReference type="GO" id="GO:0005737">
    <property type="term" value="C:cytoplasm"/>
    <property type="evidence" value="ECO:0007669"/>
    <property type="project" value="UniProtKB-SubCell"/>
</dbReference>
<dbReference type="SUPFAM" id="SSF81296">
    <property type="entry name" value="E set domains"/>
    <property type="match status" value="1"/>
</dbReference>
<dbReference type="InterPro" id="IPR000801">
    <property type="entry name" value="Esterase-like"/>
</dbReference>
<protein>
    <submittedName>
        <fullName evidence="7">Ferric enterobactin esterase</fullName>
    </submittedName>
</protein>
<dbReference type="InterPro" id="IPR014756">
    <property type="entry name" value="Ig_E-set"/>
</dbReference>
<accession>A0A3S5BC80</accession>
<dbReference type="Proteomes" id="UP000271188">
    <property type="component" value="Chromosome"/>
</dbReference>
<dbReference type="EMBL" id="LR134495">
    <property type="protein sequence ID" value="VEI77563.1"/>
    <property type="molecule type" value="Genomic_DNA"/>
</dbReference>
<dbReference type="Pfam" id="PF11806">
    <property type="entry name" value="Enterochelin_N"/>
    <property type="match status" value="1"/>
</dbReference>
<keyword evidence="2" id="KW-0963">Cytoplasm</keyword>
<feature type="chain" id="PRO_5018691187" evidence="5">
    <location>
        <begin position="20"/>
        <end position="522"/>
    </location>
</feature>
<dbReference type="SUPFAM" id="SSF53474">
    <property type="entry name" value="alpha/beta-Hydrolases"/>
    <property type="match status" value="1"/>
</dbReference>
<dbReference type="GO" id="GO:0005506">
    <property type="term" value="F:iron ion binding"/>
    <property type="evidence" value="ECO:0007669"/>
    <property type="project" value="InterPro"/>
</dbReference>
<comment type="subcellular location">
    <subcellularLocation>
        <location evidence="1">Cytoplasm</location>
    </subcellularLocation>
</comment>
<dbReference type="AlphaFoldDB" id="A0A3S5BC80"/>
<evidence type="ECO:0000256" key="2">
    <source>
        <dbReference type="ARBA" id="ARBA00022490"/>
    </source>
</evidence>
<evidence type="ECO:0000256" key="5">
    <source>
        <dbReference type="SAM" id="SignalP"/>
    </source>
</evidence>
<reference evidence="7" key="1">
    <citation type="submission" date="2018-12" db="EMBL/GenBank/DDBJ databases">
        <authorList>
            <consortium name="Pathogen Informatics"/>
        </authorList>
    </citation>
    <scope>NUCLEOTIDE SEQUENCE [LARGE SCALE GENOMIC DNA]</scope>
    <source>
        <strain evidence="7">NCTC10643</strain>
    </source>
</reference>
<evidence type="ECO:0000256" key="4">
    <source>
        <dbReference type="ARBA" id="ARBA00024201"/>
    </source>
</evidence>
<dbReference type="InterPro" id="IPR013783">
    <property type="entry name" value="Ig-like_fold"/>
</dbReference>
<evidence type="ECO:0000313" key="7">
    <source>
        <dbReference type="EMBL" id="VEI77563.1"/>
    </source>
</evidence>
<feature type="domain" description="Enterochelin esterase N-terminal" evidence="6">
    <location>
        <begin position="161"/>
        <end position="272"/>
    </location>
</feature>
<dbReference type="PANTHER" id="PTHR48098:SF3">
    <property type="entry name" value="IRON(III) ENTEROBACTIN ESTERASE"/>
    <property type="match status" value="1"/>
</dbReference>
<organism evidence="7 8">
    <name type="scientific">Mannheimia haemolytica</name>
    <name type="common">Pasteurella haemolytica</name>
    <dbReference type="NCBI Taxonomy" id="75985"/>
    <lineage>
        <taxon>Bacteria</taxon>
        <taxon>Pseudomonadati</taxon>
        <taxon>Pseudomonadota</taxon>
        <taxon>Gammaproteobacteria</taxon>
        <taxon>Pasteurellales</taxon>
        <taxon>Pasteurellaceae</taxon>
        <taxon>Mannheimia</taxon>
    </lineage>
</organism>
<dbReference type="RefSeq" id="WP_126302112.1">
    <property type="nucleotide sequence ID" value="NZ_LR134495.1"/>
</dbReference>
<dbReference type="InterPro" id="IPR050583">
    <property type="entry name" value="Mycobacterial_A85_antigen"/>
</dbReference>
<proteinExistence type="inferred from homology"/>
<sequence>MKKTTACILTFLVSSVLYADNITIELKQNDFVQGKLIQKAQQPLSLSIIFPDQSSRLLAQNVFGEQDFMFKSEQNGTATFSILANGATVSDQDFTLTIERHMPISAQIALPKMIENTQLEELSQKIAKNPEKQTALINDFWDKVKQAGTPLIEPLDEQQSRVTFLWRGAQHNVRIWGGVSTEHDFMQRFGETDIWYKSYIVPNDTLVEYKLAPDVPTLPVDEYTQRRALLATAQSDPLNKMPYFEKSEQNLHNTDRFNYYSLVKLAKAPTQPYLLEELNISKGTMRELIFDSAKLGNKRRLFVYLPENFSAENTYPVLYLFDGVEYTERVPTKTILDNMIAQKVIPPTVAVFIENPSSESRRVELPANPIFTQVLAEELVPFVEKQLNISAKERIIGGSSYGGLSSAYTVLNYPNVFSKALILSGSFWWKPKGTPSEQSHYIAQQFIQKEKLPLCFFISAGFYESGKSTILETSRHLKDVLLAKGYPVTYIEQSTSHGYLAWQGLISDGLKALLGSNKCSSN</sequence>
<comment type="similarity">
    <text evidence="4">Belongs to the Fes family.</text>
</comment>
<keyword evidence="5" id="KW-0732">Signal</keyword>
<dbReference type="GO" id="GO:0008849">
    <property type="term" value="F:enterochelin esterase activity"/>
    <property type="evidence" value="ECO:0007669"/>
    <property type="project" value="InterPro"/>
</dbReference>
<keyword evidence="3" id="KW-0378">Hydrolase</keyword>
<evidence type="ECO:0000259" key="6">
    <source>
        <dbReference type="Pfam" id="PF11806"/>
    </source>
</evidence>
<evidence type="ECO:0000313" key="8">
    <source>
        <dbReference type="Proteomes" id="UP000271188"/>
    </source>
</evidence>
<dbReference type="InterPro" id="IPR029058">
    <property type="entry name" value="AB_hydrolase_fold"/>
</dbReference>
<evidence type="ECO:0000256" key="1">
    <source>
        <dbReference type="ARBA" id="ARBA00004496"/>
    </source>
</evidence>
<dbReference type="Gene3D" id="2.60.40.10">
    <property type="entry name" value="Immunoglobulins"/>
    <property type="match status" value="1"/>
</dbReference>
<dbReference type="Pfam" id="PF00756">
    <property type="entry name" value="Esterase"/>
    <property type="match status" value="1"/>
</dbReference>